<organism evidence="1 2">
    <name type="scientific">Ataeniobius toweri</name>
    <dbReference type="NCBI Taxonomy" id="208326"/>
    <lineage>
        <taxon>Eukaryota</taxon>
        <taxon>Metazoa</taxon>
        <taxon>Chordata</taxon>
        <taxon>Craniata</taxon>
        <taxon>Vertebrata</taxon>
        <taxon>Euteleostomi</taxon>
        <taxon>Actinopterygii</taxon>
        <taxon>Neopterygii</taxon>
        <taxon>Teleostei</taxon>
        <taxon>Neoteleostei</taxon>
        <taxon>Acanthomorphata</taxon>
        <taxon>Ovalentaria</taxon>
        <taxon>Atherinomorphae</taxon>
        <taxon>Cyprinodontiformes</taxon>
        <taxon>Goodeidae</taxon>
        <taxon>Ataeniobius</taxon>
    </lineage>
</organism>
<evidence type="ECO:0000313" key="1">
    <source>
        <dbReference type="EMBL" id="MED6262950.1"/>
    </source>
</evidence>
<protein>
    <submittedName>
        <fullName evidence="1">Uncharacterized protein</fullName>
    </submittedName>
</protein>
<keyword evidence="2" id="KW-1185">Reference proteome</keyword>
<gene>
    <name evidence="1" type="ORF">ATANTOWER_030568</name>
</gene>
<proteinExistence type="predicted"/>
<name>A0ABU7CM79_9TELE</name>
<reference evidence="1 2" key="1">
    <citation type="submission" date="2021-07" db="EMBL/GenBank/DDBJ databases">
        <authorList>
            <person name="Palmer J.M."/>
        </authorList>
    </citation>
    <scope>NUCLEOTIDE SEQUENCE [LARGE SCALE GENOMIC DNA]</scope>
    <source>
        <strain evidence="1 2">AT_MEX2019</strain>
        <tissue evidence="1">Muscle</tissue>
    </source>
</reference>
<comment type="caution">
    <text evidence="1">The sequence shown here is derived from an EMBL/GenBank/DDBJ whole genome shotgun (WGS) entry which is preliminary data.</text>
</comment>
<evidence type="ECO:0000313" key="2">
    <source>
        <dbReference type="Proteomes" id="UP001345963"/>
    </source>
</evidence>
<dbReference type="EMBL" id="JAHUTI010096757">
    <property type="protein sequence ID" value="MED6262950.1"/>
    <property type="molecule type" value="Genomic_DNA"/>
</dbReference>
<dbReference type="Proteomes" id="UP001345963">
    <property type="component" value="Unassembled WGS sequence"/>
</dbReference>
<accession>A0ABU7CM79</accession>
<sequence length="126" mass="14128">MLPASLHSGFLCCTQLNRMFLPTTDPTDEQKISAQDCWVQRQMEEAMRHLPTELEVLPSPLLLEQMEREAVRLRSPPGCTPRSGSEADVLLPLHETSARSAFLCFRRRGVSHCRCCDVWSGGFPAG</sequence>